<feature type="transmembrane region" description="Helical" evidence="4">
    <location>
        <begin position="209"/>
        <end position="229"/>
    </location>
</feature>
<feature type="compositionally biased region" description="Polar residues" evidence="3">
    <location>
        <begin position="489"/>
        <end position="503"/>
    </location>
</feature>
<gene>
    <name evidence="6" type="ORF">HDU87_008514</name>
</gene>
<feature type="compositionally biased region" description="Polar residues" evidence="3">
    <location>
        <begin position="146"/>
        <end position="157"/>
    </location>
</feature>
<name>A0AAD5TRH2_9FUNG</name>
<evidence type="ECO:0000256" key="3">
    <source>
        <dbReference type="SAM" id="MobiDB-lite"/>
    </source>
</evidence>
<comment type="caution">
    <text evidence="6">The sequence shown here is derived from an EMBL/GenBank/DDBJ whole genome shotgun (WGS) entry which is preliminary data.</text>
</comment>
<evidence type="ECO:0000256" key="2">
    <source>
        <dbReference type="PROSITE-ProRule" id="PRU00192"/>
    </source>
</evidence>
<dbReference type="PANTHER" id="PTHR45691">
    <property type="entry name" value="PROTEIN DIAPHANOUS"/>
    <property type="match status" value="1"/>
</dbReference>
<keyword evidence="4" id="KW-0472">Membrane</keyword>
<feature type="domain" description="SH3" evidence="5">
    <location>
        <begin position="542"/>
        <end position="609"/>
    </location>
</feature>
<sequence>MSQRVCPQQNAPSRRALLPAKAVGAVVVVAVEKEQAAAAAKAAVAAAAVIQLPKVGRVVADAAFLTFGQIPTIGAGEQMARSTLSTAKVTTAFPPFPSGIATSISSTSEPAAAPSSSLSSSLSSTTLSSLSLSASVSVAAPVWTMSPDSTMPGSKNQIPMPDPPAVTPPPPPPPVPQRPATTSSAAAASDLRTAAPQSAGLAPPLRNSIISLVAILLFFAAVASFVYAYRRSRASSSSRVATTTGAEKLSKNNQPQSRKSIARLASFLGGSRSSKGSMSMFRDVGPPLPPPSSQSQMMTKGREYGSQRDSFTRYLDSTTKNGTLTRKLSGAGGGGGGGGGGAARAVTPAMSSPRPDTLTGMVDRYGSMYDGSNVGVAASTNPSPFAPLPPLAVAVPKGVTRHGSDNGTITREAFQQQLPPQTSESWRLSGFSFRGVGNGGAGGGGGYFPDFPGAATAAAVAAAAAETTSYAGSSTSGDSLPRFSPSGLGPNTYTPRFSISIPQTPSPPDTALAPSSLSPPAPAPNTTPPPPPPLTAAATTTAAAAAAAADFAYTILHGWLPQRSDELLLESGDRVAVFQVFEDGWCEGMSQRSGLAGVFPLACLRDPRQEQQGQQQQQQQTQADNGNQQRKRVSSAHFFDRFSEVRDLGSAASAAAAAASGGGGGGGGGGGLRPPQRYSSIYTAAPGSVM</sequence>
<dbReference type="InterPro" id="IPR051412">
    <property type="entry name" value="Formin_Homology_Diaphanous_sf"/>
</dbReference>
<feature type="region of interest" description="Disordered" evidence="3">
    <location>
        <begin position="657"/>
        <end position="690"/>
    </location>
</feature>
<dbReference type="PROSITE" id="PS50002">
    <property type="entry name" value="SH3"/>
    <property type="match status" value="1"/>
</dbReference>
<dbReference type="GO" id="GO:0030041">
    <property type="term" value="P:actin filament polymerization"/>
    <property type="evidence" value="ECO:0007669"/>
    <property type="project" value="TreeGrafter"/>
</dbReference>
<evidence type="ECO:0000256" key="1">
    <source>
        <dbReference type="ARBA" id="ARBA00022443"/>
    </source>
</evidence>
<feature type="compositionally biased region" description="Gly residues" evidence="3">
    <location>
        <begin position="660"/>
        <end position="672"/>
    </location>
</feature>
<proteinExistence type="predicted"/>
<keyword evidence="7" id="KW-1185">Reference proteome</keyword>
<keyword evidence="4" id="KW-1133">Transmembrane helix</keyword>
<feature type="region of interest" description="Disordered" evidence="3">
    <location>
        <begin position="322"/>
        <end position="355"/>
    </location>
</feature>
<feature type="region of interest" description="Disordered" evidence="3">
    <location>
        <begin position="469"/>
        <end position="538"/>
    </location>
</feature>
<dbReference type="SMART" id="SM00326">
    <property type="entry name" value="SH3"/>
    <property type="match status" value="1"/>
</dbReference>
<keyword evidence="1 2" id="KW-0728">SH3 domain</keyword>
<feature type="compositionally biased region" description="Low complexity" evidence="3">
    <location>
        <begin position="610"/>
        <end position="628"/>
    </location>
</feature>
<dbReference type="InterPro" id="IPR001452">
    <property type="entry name" value="SH3_domain"/>
</dbReference>
<feature type="compositionally biased region" description="Gly residues" evidence="3">
    <location>
        <begin position="330"/>
        <end position="342"/>
    </location>
</feature>
<dbReference type="InterPro" id="IPR036028">
    <property type="entry name" value="SH3-like_dom_sf"/>
</dbReference>
<accession>A0AAD5TRH2</accession>
<feature type="region of interest" description="Disordered" evidence="3">
    <location>
        <begin position="145"/>
        <end position="192"/>
    </location>
</feature>
<feature type="compositionally biased region" description="Pro residues" evidence="3">
    <location>
        <begin position="160"/>
        <end position="177"/>
    </location>
</feature>
<evidence type="ECO:0000259" key="5">
    <source>
        <dbReference type="PROSITE" id="PS50002"/>
    </source>
</evidence>
<evidence type="ECO:0000313" key="6">
    <source>
        <dbReference type="EMBL" id="KAJ3182351.1"/>
    </source>
</evidence>
<dbReference type="GO" id="GO:0005884">
    <property type="term" value="C:actin filament"/>
    <property type="evidence" value="ECO:0007669"/>
    <property type="project" value="TreeGrafter"/>
</dbReference>
<keyword evidence="4" id="KW-0812">Transmembrane</keyword>
<dbReference type="PANTHER" id="PTHR45691:SF6">
    <property type="entry name" value="PROTEIN DIAPHANOUS"/>
    <property type="match status" value="1"/>
</dbReference>
<evidence type="ECO:0000313" key="7">
    <source>
        <dbReference type="Proteomes" id="UP001212152"/>
    </source>
</evidence>
<evidence type="ECO:0000256" key="4">
    <source>
        <dbReference type="SAM" id="Phobius"/>
    </source>
</evidence>
<dbReference type="Proteomes" id="UP001212152">
    <property type="component" value="Unassembled WGS sequence"/>
</dbReference>
<dbReference type="Gene3D" id="2.30.30.40">
    <property type="entry name" value="SH3 Domains"/>
    <property type="match status" value="1"/>
</dbReference>
<dbReference type="EMBL" id="JADGJQ010000009">
    <property type="protein sequence ID" value="KAJ3182351.1"/>
    <property type="molecule type" value="Genomic_DNA"/>
</dbReference>
<dbReference type="AlphaFoldDB" id="A0AAD5TRH2"/>
<protein>
    <recommendedName>
        <fullName evidence="5">SH3 domain-containing protein</fullName>
    </recommendedName>
</protein>
<reference evidence="6" key="1">
    <citation type="submission" date="2020-05" db="EMBL/GenBank/DDBJ databases">
        <title>Phylogenomic resolution of chytrid fungi.</title>
        <authorList>
            <person name="Stajich J.E."/>
            <person name="Amses K."/>
            <person name="Simmons R."/>
            <person name="Seto K."/>
            <person name="Myers J."/>
            <person name="Bonds A."/>
            <person name="Quandt C.A."/>
            <person name="Barry K."/>
            <person name="Liu P."/>
            <person name="Grigoriev I."/>
            <person name="Longcore J.E."/>
            <person name="James T.Y."/>
        </authorList>
    </citation>
    <scope>NUCLEOTIDE SEQUENCE</scope>
    <source>
        <strain evidence="6">JEL0379</strain>
    </source>
</reference>
<feature type="region of interest" description="Disordered" evidence="3">
    <location>
        <begin position="607"/>
        <end position="634"/>
    </location>
</feature>
<feature type="compositionally biased region" description="Low complexity" evidence="3">
    <location>
        <begin position="178"/>
        <end position="192"/>
    </location>
</feature>
<feature type="compositionally biased region" description="Pro residues" evidence="3">
    <location>
        <begin position="517"/>
        <end position="534"/>
    </location>
</feature>
<dbReference type="SUPFAM" id="SSF50044">
    <property type="entry name" value="SH3-domain"/>
    <property type="match status" value="1"/>
</dbReference>
<feature type="region of interest" description="Disordered" evidence="3">
    <location>
        <begin position="236"/>
        <end position="258"/>
    </location>
</feature>
<organism evidence="6 7">
    <name type="scientific">Geranomyces variabilis</name>
    <dbReference type="NCBI Taxonomy" id="109894"/>
    <lineage>
        <taxon>Eukaryota</taxon>
        <taxon>Fungi</taxon>
        <taxon>Fungi incertae sedis</taxon>
        <taxon>Chytridiomycota</taxon>
        <taxon>Chytridiomycota incertae sedis</taxon>
        <taxon>Chytridiomycetes</taxon>
        <taxon>Spizellomycetales</taxon>
        <taxon>Powellomycetaceae</taxon>
        <taxon>Geranomyces</taxon>
    </lineage>
</organism>